<dbReference type="PANTHER" id="PTHR47529:SF1">
    <property type="entry name" value="PERIPLASMIC CHAPERONE PPID"/>
    <property type="match status" value="1"/>
</dbReference>
<keyword evidence="2" id="KW-1003">Cell membrane</keyword>
<evidence type="ECO:0000256" key="2">
    <source>
        <dbReference type="ARBA" id="ARBA00022475"/>
    </source>
</evidence>
<keyword evidence="11" id="KW-0697">Rotamase</keyword>
<comment type="subcellular location">
    <subcellularLocation>
        <location evidence="1">Cell inner membrane</location>
        <topology evidence="1">Single-pass type II membrane protein</topology>
        <orientation evidence="1">Periplasmic side</orientation>
    </subcellularLocation>
</comment>
<evidence type="ECO:0000256" key="4">
    <source>
        <dbReference type="ARBA" id="ARBA00022692"/>
    </source>
</evidence>
<sequence>MESFRNLIRGWFGKLLLVLFLALFALVGMESYFSGGQSADAAATVNGQVISKKDLDNQTKYIKDQYLKYVNGDETLLNLPFIEKFALDSLVARAVLQDQAKTLGIALSDAQITQMFAQLPELQEGGKFSEEKFNQYLAQRGMSGPAFINSVRQDHAIKMLQGTVLNYALVSKQDLADIINLQGEKRDLFLASVKLDAFKDSIQVSDAEISAYYNKHKAQFKQPARVDVDYVVLTPALVNQQAVAVSEDELKLAYAQLVEKNQKNAQLDVKQILIGTESRTPEQAQALANEVYTKIKAGMSFADAAKQYSDDPVSKSKGGEISYAEGSFGSEFDAAVKASKGQVLKPVKTQFGYHLILANSATAAAPDFESVKDRLTTELKAAKQANAFSDAVGRINDTVVNNDDLNVVVEQVKGAKIESVKGFTLSSTHPVLSDPNVKIKLFNDDVKNGDQNTSSNIQLANGDTVWVKVRHYQAAGEQTLAQAKAKVQQKVINQKALEAAKAKIANILAEFKTQPAQQVAAKSGLSFEHAGTFTRSQGLRPEIERTAFSLAAPAEGKWSVSTAAMGNEMIVVAVAKVEKAAVNSLAPEQQLQLAKMYQRQRGEQLMSDYTDYLKSKAKIKE</sequence>
<keyword evidence="6" id="KW-0472">Membrane</keyword>
<evidence type="ECO:0000256" key="5">
    <source>
        <dbReference type="ARBA" id="ARBA00022989"/>
    </source>
</evidence>
<evidence type="ECO:0000313" key="14">
    <source>
        <dbReference type="Proteomes" id="UP001243844"/>
    </source>
</evidence>
<dbReference type="EMBL" id="JAVIDL010000016">
    <property type="protein sequence ID" value="MDQ8936030.1"/>
    <property type="molecule type" value="Genomic_DNA"/>
</dbReference>
<dbReference type="SUPFAM" id="SSF54534">
    <property type="entry name" value="FKBP-like"/>
    <property type="match status" value="1"/>
</dbReference>
<dbReference type="InterPro" id="IPR000297">
    <property type="entry name" value="PPIase_PpiC"/>
</dbReference>
<dbReference type="PROSITE" id="PS01096">
    <property type="entry name" value="PPIC_PPIASE_1"/>
    <property type="match status" value="1"/>
</dbReference>
<dbReference type="InterPro" id="IPR027304">
    <property type="entry name" value="Trigger_fact/SurA_dom_sf"/>
</dbReference>
<gene>
    <name evidence="13" type="ORF">RFH47_09840</name>
</gene>
<keyword evidence="4" id="KW-0812">Transmembrane</keyword>
<proteinExistence type="inferred from homology"/>
<evidence type="ECO:0000256" key="11">
    <source>
        <dbReference type="PROSITE-ProRule" id="PRU00278"/>
    </source>
</evidence>
<dbReference type="PROSITE" id="PS50198">
    <property type="entry name" value="PPIC_PPIASE_2"/>
    <property type="match status" value="1"/>
</dbReference>
<comment type="caution">
    <text evidence="13">The sequence shown here is derived from an EMBL/GenBank/DDBJ whole genome shotgun (WGS) entry which is preliminary data.</text>
</comment>
<dbReference type="GO" id="GO:0005886">
    <property type="term" value="C:plasma membrane"/>
    <property type="evidence" value="ECO:0007669"/>
    <property type="project" value="UniProtKB-SubCell"/>
</dbReference>
<dbReference type="Pfam" id="PF13624">
    <property type="entry name" value="SurA_N_3"/>
    <property type="match status" value="1"/>
</dbReference>
<comment type="similarity">
    <text evidence="8">Belongs to the PpiD chaperone family.</text>
</comment>
<accession>A0AAW8JA61</accession>
<keyword evidence="11" id="KW-0413">Isomerase</keyword>
<evidence type="ECO:0000256" key="10">
    <source>
        <dbReference type="ARBA" id="ARBA00042775"/>
    </source>
</evidence>
<evidence type="ECO:0000256" key="7">
    <source>
        <dbReference type="ARBA" id="ARBA00023186"/>
    </source>
</evidence>
<dbReference type="Gene3D" id="3.10.50.40">
    <property type="match status" value="1"/>
</dbReference>
<protein>
    <recommendedName>
        <fullName evidence="9">Periplasmic chaperone PpiD</fullName>
    </recommendedName>
    <alternativeName>
        <fullName evidence="10">Periplasmic folding chaperone</fullName>
    </alternativeName>
</protein>
<organism evidence="13 14">
    <name type="scientific">Acinetobacter rudis</name>
    <dbReference type="NCBI Taxonomy" id="632955"/>
    <lineage>
        <taxon>Bacteria</taxon>
        <taxon>Pseudomonadati</taxon>
        <taxon>Pseudomonadota</taxon>
        <taxon>Gammaproteobacteria</taxon>
        <taxon>Moraxellales</taxon>
        <taxon>Moraxellaceae</taxon>
        <taxon>Acinetobacter</taxon>
    </lineage>
</organism>
<dbReference type="AlphaFoldDB" id="A0AAW8JA61"/>
<evidence type="ECO:0000256" key="8">
    <source>
        <dbReference type="ARBA" id="ARBA00038408"/>
    </source>
</evidence>
<evidence type="ECO:0000259" key="12">
    <source>
        <dbReference type="PROSITE" id="PS50198"/>
    </source>
</evidence>
<feature type="domain" description="PpiC" evidence="12">
    <location>
        <begin position="264"/>
        <end position="360"/>
    </location>
</feature>
<dbReference type="GO" id="GO:0003755">
    <property type="term" value="F:peptidyl-prolyl cis-trans isomerase activity"/>
    <property type="evidence" value="ECO:0007669"/>
    <property type="project" value="UniProtKB-KW"/>
</dbReference>
<name>A0AAW8JA61_9GAMM</name>
<dbReference type="PANTHER" id="PTHR47529">
    <property type="entry name" value="PEPTIDYL-PROLYL CIS-TRANS ISOMERASE D"/>
    <property type="match status" value="1"/>
</dbReference>
<dbReference type="Pfam" id="PF13616">
    <property type="entry name" value="Rotamase_3"/>
    <property type="match status" value="1"/>
</dbReference>
<dbReference type="InterPro" id="IPR052029">
    <property type="entry name" value="PpiD_chaperone"/>
</dbReference>
<dbReference type="InterPro" id="IPR046357">
    <property type="entry name" value="PPIase_dom_sf"/>
</dbReference>
<keyword evidence="5" id="KW-1133">Transmembrane helix</keyword>
<dbReference type="RefSeq" id="WP_308981511.1">
    <property type="nucleotide sequence ID" value="NZ_JAVIDL010000016.1"/>
</dbReference>
<dbReference type="InterPro" id="IPR023058">
    <property type="entry name" value="PPIase_PpiC_CS"/>
</dbReference>
<evidence type="ECO:0000256" key="1">
    <source>
        <dbReference type="ARBA" id="ARBA00004382"/>
    </source>
</evidence>
<dbReference type="Proteomes" id="UP001243844">
    <property type="component" value="Unassembled WGS sequence"/>
</dbReference>
<dbReference type="SUPFAM" id="SSF109998">
    <property type="entry name" value="Triger factor/SurA peptide-binding domain-like"/>
    <property type="match status" value="1"/>
</dbReference>
<dbReference type="Gene3D" id="1.10.4030.10">
    <property type="entry name" value="Porin chaperone SurA, peptide-binding domain"/>
    <property type="match status" value="1"/>
</dbReference>
<evidence type="ECO:0000256" key="9">
    <source>
        <dbReference type="ARBA" id="ARBA00040743"/>
    </source>
</evidence>
<keyword evidence="3" id="KW-0997">Cell inner membrane</keyword>
<evidence type="ECO:0000256" key="6">
    <source>
        <dbReference type="ARBA" id="ARBA00023136"/>
    </source>
</evidence>
<reference evidence="13" key="1">
    <citation type="submission" date="2023-08" db="EMBL/GenBank/DDBJ databases">
        <title>Emergence of clinically-relevant ST2 carbapenem-resistant Acinetobacter baumannii strains in hospital sewages in Zhejiang, East of China.</title>
        <authorList>
            <person name="Kaichao C."/>
            <person name="Zhang R."/>
        </authorList>
    </citation>
    <scope>NUCLEOTIDE SEQUENCE</scope>
    <source>
        <strain evidence="13">M-RB-37</strain>
    </source>
</reference>
<evidence type="ECO:0000256" key="3">
    <source>
        <dbReference type="ARBA" id="ARBA00022519"/>
    </source>
</evidence>
<evidence type="ECO:0000313" key="13">
    <source>
        <dbReference type="EMBL" id="MDQ8936030.1"/>
    </source>
</evidence>
<keyword evidence="7" id="KW-0143">Chaperone</keyword>